<dbReference type="Gene3D" id="1.25.40.20">
    <property type="entry name" value="Ankyrin repeat-containing domain"/>
    <property type="match status" value="4"/>
</dbReference>
<keyword evidence="2 3" id="KW-0040">ANK repeat</keyword>
<feature type="compositionally biased region" description="Polar residues" evidence="4">
    <location>
        <begin position="901"/>
        <end position="917"/>
    </location>
</feature>
<evidence type="ECO:0000313" key="6">
    <source>
        <dbReference type="Proteomes" id="UP000284403"/>
    </source>
</evidence>
<dbReference type="AlphaFoldDB" id="A0A422QBX0"/>
<feature type="compositionally biased region" description="Basic residues" evidence="4">
    <location>
        <begin position="667"/>
        <end position="679"/>
    </location>
</feature>
<evidence type="ECO:0000256" key="4">
    <source>
        <dbReference type="SAM" id="MobiDB-lite"/>
    </source>
</evidence>
<evidence type="ECO:0000256" key="1">
    <source>
        <dbReference type="ARBA" id="ARBA00022737"/>
    </source>
</evidence>
<feature type="region of interest" description="Disordered" evidence="4">
    <location>
        <begin position="156"/>
        <end position="198"/>
    </location>
</feature>
<accession>A0A422QBX0</accession>
<feature type="compositionally biased region" description="Polar residues" evidence="4">
    <location>
        <begin position="655"/>
        <end position="666"/>
    </location>
</feature>
<dbReference type="PROSITE" id="PS50297">
    <property type="entry name" value="ANK_REP_REGION"/>
    <property type="match status" value="4"/>
</dbReference>
<protein>
    <recommendedName>
        <fullName evidence="7">Ankyrin repeat protein</fullName>
    </recommendedName>
</protein>
<feature type="region of interest" description="Disordered" evidence="4">
    <location>
        <begin position="844"/>
        <end position="960"/>
    </location>
</feature>
<dbReference type="PANTHER" id="PTHR24198">
    <property type="entry name" value="ANKYRIN REPEAT AND PROTEIN KINASE DOMAIN-CONTAINING PROTEIN"/>
    <property type="match status" value="1"/>
</dbReference>
<proteinExistence type="predicted"/>
<feature type="repeat" description="ANK" evidence="3">
    <location>
        <begin position="741"/>
        <end position="773"/>
    </location>
</feature>
<evidence type="ECO:0000313" key="5">
    <source>
        <dbReference type="EMBL" id="RNF27406.1"/>
    </source>
</evidence>
<dbReference type="GeneID" id="40313947"/>
<feature type="repeat" description="ANK" evidence="3">
    <location>
        <begin position="774"/>
        <end position="809"/>
    </location>
</feature>
<reference evidence="5 6" key="1">
    <citation type="journal article" date="2018" name="BMC Genomics">
        <title>Genomic comparison of Trypanosoma conorhini and Trypanosoma rangeli to Trypanosoma cruzi strains of high and low virulence.</title>
        <authorList>
            <person name="Bradwell K.R."/>
            <person name="Koparde V.N."/>
            <person name="Matveyev A.V."/>
            <person name="Serrano M.G."/>
            <person name="Alves J.M."/>
            <person name="Parikh H."/>
            <person name="Huang B."/>
            <person name="Lee V."/>
            <person name="Espinosa-Alvarez O."/>
            <person name="Ortiz P.A."/>
            <person name="Costa-Martins A.G."/>
            <person name="Teixeira M.M."/>
            <person name="Buck G.A."/>
        </authorList>
    </citation>
    <scope>NUCLEOTIDE SEQUENCE [LARGE SCALE GENOMIC DNA]</scope>
    <source>
        <strain evidence="5 6">025E</strain>
    </source>
</reference>
<dbReference type="InterPro" id="IPR002110">
    <property type="entry name" value="Ankyrin_rpt"/>
</dbReference>
<dbReference type="InterPro" id="IPR036770">
    <property type="entry name" value="Ankyrin_rpt-contain_sf"/>
</dbReference>
<keyword evidence="6" id="KW-1185">Reference proteome</keyword>
<dbReference type="Pfam" id="PF12796">
    <property type="entry name" value="Ank_2"/>
    <property type="match status" value="5"/>
</dbReference>
<name>A0A422QBX0_9TRYP</name>
<dbReference type="Proteomes" id="UP000284403">
    <property type="component" value="Unassembled WGS sequence"/>
</dbReference>
<dbReference type="EMBL" id="MKKU01000007">
    <property type="protein sequence ID" value="RNF27406.1"/>
    <property type="molecule type" value="Genomic_DNA"/>
</dbReference>
<dbReference type="PROSITE" id="PS51257">
    <property type="entry name" value="PROKAR_LIPOPROTEIN"/>
    <property type="match status" value="1"/>
</dbReference>
<feature type="repeat" description="ANK" evidence="3">
    <location>
        <begin position="592"/>
        <end position="624"/>
    </location>
</feature>
<dbReference type="SMART" id="SM00248">
    <property type="entry name" value="ANK"/>
    <property type="match status" value="14"/>
</dbReference>
<dbReference type="PANTHER" id="PTHR24198:SF165">
    <property type="entry name" value="ANKYRIN REPEAT-CONTAINING PROTEIN-RELATED"/>
    <property type="match status" value="1"/>
</dbReference>
<comment type="caution">
    <text evidence="5">The sequence shown here is derived from an EMBL/GenBank/DDBJ whole genome shotgun (WGS) entry which is preliminary data.</text>
</comment>
<dbReference type="RefSeq" id="XP_029232612.1">
    <property type="nucleotide sequence ID" value="XM_029367279.1"/>
</dbReference>
<evidence type="ECO:0000256" key="3">
    <source>
        <dbReference type="PROSITE-ProRule" id="PRU00023"/>
    </source>
</evidence>
<feature type="repeat" description="ANK" evidence="3">
    <location>
        <begin position="1029"/>
        <end position="1052"/>
    </location>
</feature>
<evidence type="ECO:0008006" key="7">
    <source>
        <dbReference type="Google" id="ProtNLM"/>
    </source>
</evidence>
<feature type="repeat" description="ANK" evidence="3">
    <location>
        <begin position="627"/>
        <end position="659"/>
    </location>
</feature>
<feature type="compositionally biased region" description="Polar residues" evidence="4">
    <location>
        <begin position="864"/>
        <end position="886"/>
    </location>
</feature>
<keyword evidence="1" id="KW-0677">Repeat</keyword>
<feature type="compositionally biased region" description="Polar residues" evidence="4">
    <location>
        <begin position="937"/>
        <end position="955"/>
    </location>
</feature>
<dbReference type="PROSITE" id="PS50088">
    <property type="entry name" value="ANK_REPEAT"/>
    <property type="match status" value="6"/>
</dbReference>
<gene>
    <name evidence="5" type="ORF">Tco025E_00336</name>
</gene>
<feature type="region of interest" description="Disordered" evidence="4">
    <location>
        <begin position="655"/>
        <end position="679"/>
    </location>
</feature>
<organism evidence="5 6">
    <name type="scientific">Trypanosoma conorhini</name>
    <dbReference type="NCBI Taxonomy" id="83891"/>
    <lineage>
        <taxon>Eukaryota</taxon>
        <taxon>Discoba</taxon>
        <taxon>Euglenozoa</taxon>
        <taxon>Kinetoplastea</taxon>
        <taxon>Metakinetoplastina</taxon>
        <taxon>Trypanosomatida</taxon>
        <taxon>Trypanosomatidae</taxon>
        <taxon>Trypanosoma</taxon>
    </lineage>
</organism>
<evidence type="ECO:0000256" key="2">
    <source>
        <dbReference type="ARBA" id="ARBA00023043"/>
    </source>
</evidence>
<dbReference type="SUPFAM" id="SSF48403">
    <property type="entry name" value="Ankyrin repeat"/>
    <property type="match status" value="3"/>
</dbReference>
<sequence length="1236" mass="131875">MPPKLKRRVPEDPNNTWNHQLMQACLQYSVTEAEAVLENGADPVVACEEVPFYKDPLPPLIALLLQGRYTTESVAMMQWLLNHGASVSKFFPLHGKEFQTRPGETGTILHLFVELGQPALLMDLLMLVGEPRPPPGSLQKRLGRPDRAGNPAALISSAGASVTGPPSRGRQGSVPGGAAKRSARGSRPTTSVGATAPTHGVDTVFHLDGAGIDFEARTSVNGWTAMDLALRRGDAAAVQLLLYYGAPGVFHRLVNGMQTALARACATGDRELVELLLDAGDAIGQISLDGRYTLIHYAAGQPAVLDALLARGLSIDAVNAFGETALVSLICYGQGMNGEYAIRETPRQSDAQKLSALPTPALQNYILTPLPPLAVPSSRMLKSVSATSAGMGADIDFPCPPPVADAWWYFASNCNAWVMIQNLCERGADVHGDAPREELRKVEKRAEMNKYREAVVPSHLPPASSSVSYSRLASEQSDSLEPMHVSVSLEGASALDVHAGGGVAAEKDATLPSMPFVTHLTPLMHAIVAYHPELIRRLAVEYHADPMVEDAKGACALHYAAVARHPSVMELLISPLVLPTHANFDINVQDCLGRTPLHYAVMHGNSGVVRALLNTCTSLNAGKTDYAGRTALHLAVLAGEAQILELLLKHGESVATETQSTTSAPSTRKKSSIARRKARPTAVGEFHAVEPTAVIDVEAEDSLASQTALEMAVCTTRDAAIARLLLTIGYASVRHPSGLPLGGSLLHRAVVDGSMEIMLLLLDNFSDPNETDNLEQTPLHLAAQSTLPQACDMVRELLRFGAAPEARSGCTLDTPILIAARRGEAEMLHLLLHQQEEFVYGRSLHSHGTRGLQRDRSRHAARGRQTNNSSSLPSRRSGRQKQPSPMQSSQRRGRQKQQHSPGNNGSILSEGNENSSLDAAGAGAGAGGNDSVDPRQRGSNNIPGATPSGGATTASVEGGNFSGTSVELPVKKLSLSPQHLLLTDGQVRTALHHLCSHSEAATQAALLPVIREVLGCALGPTLALQVDADGRLPLHNACAAGYVEAVRELLRRDDGSGAFFLDARGCLPLHYAVLANHAPSLLNLVQCVGGWLPCVLKGGAAAVDDGHLVPITDRLLRQQTHPQQSEYDEVEGQPPPYPRRCGVNPLRADGRRNTTIRTVWEYLNVHDGMGRTPLLLAAELGHLQASKALMSLLLMHTKSRRPHLEQATSPCNATMPLVVFREVVDSSSSSLGVPAS</sequence>
<feature type="repeat" description="ANK" evidence="3">
    <location>
        <begin position="221"/>
        <end position="246"/>
    </location>
</feature>
<dbReference type="OrthoDB" id="366390at2759"/>